<reference evidence="1 2" key="1">
    <citation type="journal article" date="2017" name="Int. J. Syst. Evol. Microbiol.">
        <title>Rouxiella badensis sp. nov. and Rouxiella silvae sp. nov. isolated from peat bog soil in Germany and emendation of the genus description.</title>
        <authorList>
            <person name="Le Fleche-Mateos A."/>
            <person name="Kugler J.H."/>
            <person name="Hansen S.H."/>
            <person name="Syldatk C."/>
            <person name="Hausmann R."/>
            <person name="Lomprez F."/>
            <person name="Vandenbogaert M."/>
            <person name="Manuguerra J.C."/>
            <person name="Grimont P.A."/>
        </authorList>
    </citation>
    <scope>NUCLEOTIDE SEQUENCE [LARGE SCALE GENOMIC DNA]</scope>
    <source>
        <strain evidence="1 2">DSM 100043</strain>
    </source>
</reference>
<comment type="caution">
    <text evidence="1">The sequence shown here is derived from an EMBL/GenBank/DDBJ whole genome shotgun (WGS) entry which is preliminary data.</text>
</comment>
<evidence type="ECO:0000313" key="1">
    <source>
        <dbReference type="EMBL" id="ORJ23939.1"/>
    </source>
</evidence>
<keyword evidence="2" id="KW-1185">Reference proteome</keyword>
<organism evidence="1 2">
    <name type="scientific">Rouxiella badensis</name>
    <dbReference type="NCBI Taxonomy" id="1646377"/>
    <lineage>
        <taxon>Bacteria</taxon>
        <taxon>Pseudomonadati</taxon>
        <taxon>Pseudomonadota</taxon>
        <taxon>Gammaproteobacteria</taxon>
        <taxon>Enterobacterales</taxon>
        <taxon>Yersiniaceae</taxon>
        <taxon>Rouxiella</taxon>
    </lineage>
</organism>
<name>A0A1X0WAZ2_9GAMM</name>
<protein>
    <submittedName>
        <fullName evidence="1">Uncharacterized protein</fullName>
    </submittedName>
</protein>
<dbReference type="STRING" id="1646377.BS640_18735"/>
<evidence type="ECO:0000313" key="2">
    <source>
        <dbReference type="Proteomes" id="UP000192536"/>
    </source>
</evidence>
<accession>A0A1X0WAZ2</accession>
<dbReference type="EMBL" id="MRWE01000038">
    <property type="protein sequence ID" value="ORJ23939.1"/>
    <property type="molecule type" value="Genomic_DNA"/>
</dbReference>
<dbReference type="AlphaFoldDB" id="A0A1X0WAZ2"/>
<gene>
    <name evidence="1" type="ORF">BS640_18735</name>
</gene>
<sequence>MAENHAGYKPVITVIHDSGLLDDDWCRCDHGRRTCRCGPLLELVNNLTLLRQGLLLRLNYGGLAWRVVVATN</sequence>
<dbReference type="Proteomes" id="UP000192536">
    <property type="component" value="Unassembled WGS sequence"/>
</dbReference>
<proteinExistence type="predicted"/>